<name>A0A3T0N7B3_9RHOB</name>
<dbReference type="InterPro" id="IPR011010">
    <property type="entry name" value="DNA_brk_join_enz"/>
</dbReference>
<feature type="domain" description="Tyr recombinase" evidence="3">
    <location>
        <begin position="171"/>
        <end position="349"/>
    </location>
</feature>
<dbReference type="Pfam" id="PF00589">
    <property type="entry name" value="Phage_integrase"/>
    <property type="match status" value="1"/>
</dbReference>
<sequence>MPLEVYPRGSKWWVKGRVEYEGLPITGYYRRSTGSSSKQGAVEWIQIETDRQRRRHLLGEEAEQLTMGAAIQIYNAKPTELKALIRVVKALSDEFCRQPVASITGKYLRDLGYTLKPNVATDTMWREVVTPIRAVINNAHDLGKCPPIRVKRYSEKERIDQDILRGKQSRMERKPADRQWIEKFCEHADIYNAALVRFMFETAARIDQAISLTPNDLDLVSRKVFLKAAKGHQAQWVAISQGMMVELANLPPKRPHNRKLGCKMEPRVFGYGSSTGYNSRWKTICRAAGIPYISAHPAGRHGFYTELRVNQGADPVTAAAAGRWKSVSLQDQIYAHVKADEAEIREQIRTGHVQRNTTNSPK</sequence>
<organism evidence="4 5">
    <name type="scientific">Parasedimentitalea marina</name>
    <dbReference type="NCBI Taxonomy" id="2483033"/>
    <lineage>
        <taxon>Bacteria</taxon>
        <taxon>Pseudomonadati</taxon>
        <taxon>Pseudomonadota</taxon>
        <taxon>Alphaproteobacteria</taxon>
        <taxon>Rhodobacterales</taxon>
        <taxon>Paracoccaceae</taxon>
        <taxon>Parasedimentitalea</taxon>
    </lineage>
</organism>
<evidence type="ECO:0000313" key="5">
    <source>
        <dbReference type="Proteomes" id="UP000283063"/>
    </source>
</evidence>
<dbReference type="InterPro" id="IPR050090">
    <property type="entry name" value="Tyrosine_recombinase_XerCD"/>
</dbReference>
<gene>
    <name evidence="4" type="ORF">EBB79_19715</name>
</gene>
<keyword evidence="1" id="KW-0229">DNA integration</keyword>
<evidence type="ECO:0000256" key="2">
    <source>
        <dbReference type="ARBA" id="ARBA00023172"/>
    </source>
</evidence>
<dbReference type="RefSeq" id="WP_127750476.1">
    <property type="nucleotide sequence ID" value="NZ_CP033219.1"/>
</dbReference>
<dbReference type="SUPFAM" id="SSF56349">
    <property type="entry name" value="DNA breaking-rejoining enzymes"/>
    <property type="match status" value="1"/>
</dbReference>
<dbReference type="AlphaFoldDB" id="A0A3T0N7B3"/>
<dbReference type="PROSITE" id="PS51898">
    <property type="entry name" value="TYR_RECOMBINASE"/>
    <property type="match status" value="1"/>
</dbReference>
<keyword evidence="5" id="KW-1185">Reference proteome</keyword>
<dbReference type="Gene3D" id="1.10.443.10">
    <property type="entry name" value="Intergrase catalytic core"/>
    <property type="match status" value="1"/>
</dbReference>
<dbReference type="KEGG" id="sedi:EBB79_19715"/>
<dbReference type="PANTHER" id="PTHR30349">
    <property type="entry name" value="PHAGE INTEGRASE-RELATED"/>
    <property type="match status" value="1"/>
</dbReference>
<dbReference type="EMBL" id="CP033219">
    <property type="protein sequence ID" value="AZV79887.1"/>
    <property type="molecule type" value="Genomic_DNA"/>
</dbReference>
<proteinExistence type="predicted"/>
<dbReference type="PANTHER" id="PTHR30349:SF88">
    <property type="entry name" value="BLL1584 PROTEIN"/>
    <property type="match status" value="1"/>
</dbReference>
<evidence type="ECO:0000256" key="1">
    <source>
        <dbReference type="ARBA" id="ARBA00022908"/>
    </source>
</evidence>
<dbReference type="GO" id="GO:0003677">
    <property type="term" value="F:DNA binding"/>
    <property type="evidence" value="ECO:0007669"/>
    <property type="project" value="InterPro"/>
</dbReference>
<dbReference type="Proteomes" id="UP000283063">
    <property type="component" value="Chromosome"/>
</dbReference>
<dbReference type="GO" id="GO:0006310">
    <property type="term" value="P:DNA recombination"/>
    <property type="evidence" value="ECO:0007669"/>
    <property type="project" value="UniProtKB-KW"/>
</dbReference>
<reference evidence="4 5" key="1">
    <citation type="submission" date="2018-10" db="EMBL/GenBank/DDBJ databases">
        <title>Parasedimentitalea marina sp. nov., a psychrophilic bacterium isolated from deep seawater of the New Britain Trench.</title>
        <authorList>
            <person name="Cao J."/>
        </authorList>
    </citation>
    <scope>NUCLEOTIDE SEQUENCE [LARGE SCALE GENOMIC DNA]</scope>
    <source>
        <strain evidence="4 5">W43</strain>
    </source>
</reference>
<evidence type="ECO:0000313" key="4">
    <source>
        <dbReference type="EMBL" id="AZV79887.1"/>
    </source>
</evidence>
<dbReference type="InterPro" id="IPR013762">
    <property type="entry name" value="Integrase-like_cat_sf"/>
</dbReference>
<accession>A0A3T0N7B3</accession>
<keyword evidence="2" id="KW-0233">DNA recombination</keyword>
<evidence type="ECO:0000259" key="3">
    <source>
        <dbReference type="PROSITE" id="PS51898"/>
    </source>
</evidence>
<dbReference type="GO" id="GO:0015074">
    <property type="term" value="P:DNA integration"/>
    <property type="evidence" value="ECO:0007669"/>
    <property type="project" value="UniProtKB-KW"/>
</dbReference>
<dbReference type="OrthoDB" id="7216962at2"/>
<dbReference type="InterPro" id="IPR002104">
    <property type="entry name" value="Integrase_catalytic"/>
</dbReference>
<protein>
    <submittedName>
        <fullName evidence="4">Site-specific integrase</fullName>
    </submittedName>
</protein>